<reference evidence="2 3" key="1">
    <citation type="submission" date="2014-08" db="EMBL/GenBank/DDBJ databases">
        <authorList>
            <person name="Sibley D."/>
            <person name="Venepally P."/>
            <person name="Karamycheva S."/>
            <person name="Hadjithomas M."/>
            <person name="Khan A."/>
            <person name="Brunk B."/>
            <person name="Roos D."/>
            <person name="Caler E."/>
            <person name="Lorenzi H."/>
        </authorList>
    </citation>
    <scope>NUCLEOTIDE SEQUENCE [LARGE SCALE GENOMIC DNA]</scope>
    <source>
        <strain evidence="2 3">VAND</strain>
    </source>
</reference>
<feature type="region of interest" description="Disordered" evidence="1">
    <location>
        <begin position="1"/>
        <end position="171"/>
    </location>
</feature>
<sequence length="964" mass="106365">METQADSLQSPLALATQKAEAQTVRNASAGADASDPRSQPSSVHTPGEEGWCEGASASLGDRPAKASAARNGKSVRFSSSSDRETSPVVSLDTAISAEDIHRRQSHRSQDRGEANEKRPCGASASSLAPSCPGEEPRDSERGDIGRRDEELGNEGGEGAWVSGGDDGGGRKRVVLRERAGPLSVCLPRSPEERINALLSLSLDEAAAAMNADARRLRNGRGTARAIRQITPHGEDAEVAGGISNSRSVLGQSLSAGLRRPRIRVATRENRHEERHDEGDETLDEAEEDDADIAPWLRAFRKTLLLPLSVGTRGWKCLDRVEVGEPLADAALLAFAGSRGLSETDIRLLFEPFHPTAVLQLVPPPFFLVLFPSAAAAHAALHQRGENCMHLLSAGAEQLRRLQAEAVASRAAARRRLTGRRRMRDKKFVQERKGGDGRGKPGERGNEATGGGLRAEGKEEEEEEGMSVDMQMEKETGTAEENEENEEMEEGEVEDEEEEGQKETAVDEADLPEVFWLLGDVETHVGSKATEEFKRQAECWRRTLPILPVSSPRTATRLLLRVATAQELERCAQALSYAAVFSSPSALPSRPFHRDSPTQNYRQLPTSAPAEANTLSLSALPGLSPASMHEGENGNGTPRFCRSTPSWTSNLSADAVGKTLRKEWRAKGREPETKIARDARGHPRLNAGRDFEEENDRTRGKKSLEEVELQRDQKLLTTLGGDFRSRVLHQRGGPDLGKESARVCQPSVDKCGKAASSEADRERSLWSKRLKERGGRSHGLLSRFKNVSSPRPAESAIRRASPFSHFLLTDGRERSVPRSASRFSPRFSPGASRRVASASRRRDARADKSQFAEIRSGSHWGGREGDSDRGRRRSRSRGDEQRGRRLPVERSRRFFARSRSRDRARLSSPDRSSSRVRSSSRTKAIWRGQSREKIHESRKRNLSAASNRVNEWRRKHFRSKQSDWR</sequence>
<feature type="compositionally biased region" description="Basic and acidic residues" evidence="1">
    <location>
        <begin position="695"/>
        <end position="704"/>
    </location>
</feature>
<dbReference type="OrthoDB" id="333936at2759"/>
<feature type="compositionally biased region" description="Basic and acidic residues" evidence="1">
    <location>
        <begin position="839"/>
        <end position="849"/>
    </location>
</feature>
<feature type="compositionally biased region" description="Basic and acidic residues" evidence="1">
    <location>
        <begin position="134"/>
        <end position="150"/>
    </location>
</feature>
<feature type="region of interest" description="Disordered" evidence="1">
    <location>
        <begin position="422"/>
        <end position="504"/>
    </location>
</feature>
<feature type="compositionally biased region" description="Basic and acidic residues" evidence="1">
    <location>
        <begin position="875"/>
        <end position="891"/>
    </location>
</feature>
<name>A0A086PHZ4_TOXGO</name>
<feature type="compositionally biased region" description="Basic and acidic residues" evidence="1">
    <location>
        <begin position="98"/>
        <end position="119"/>
    </location>
</feature>
<organism evidence="2 3">
    <name type="scientific">Toxoplasma gondii VAND</name>
    <dbReference type="NCBI Taxonomy" id="933077"/>
    <lineage>
        <taxon>Eukaryota</taxon>
        <taxon>Sar</taxon>
        <taxon>Alveolata</taxon>
        <taxon>Apicomplexa</taxon>
        <taxon>Conoidasida</taxon>
        <taxon>Coccidia</taxon>
        <taxon>Eucoccidiorida</taxon>
        <taxon>Eimeriorina</taxon>
        <taxon>Sarcocystidae</taxon>
        <taxon>Toxoplasma</taxon>
    </lineage>
</organism>
<dbReference type="AlphaFoldDB" id="A0A086PHZ4"/>
<feature type="compositionally biased region" description="Polar residues" evidence="1">
    <location>
        <begin position="1"/>
        <end position="10"/>
    </location>
</feature>
<evidence type="ECO:0000256" key="1">
    <source>
        <dbReference type="SAM" id="MobiDB-lite"/>
    </source>
</evidence>
<feature type="compositionally biased region" description="Polar residues" evidence="1">
    <location>
        <begin position="642"/>
        <end position="651"/>
    </location>
</feature>
<feature type="region of interest" description="Disordered" evidence="1">
    <location>
        <begin position="584"/>
        <end position="603"/>
    </location>
</feature>
<feature type="region of interest" description="Disordered" evidence="1">
    <location>
        <begin position="266"/>
        <end position="287"/>
    </location>
</feature>
<proteinExistence type="predicted"/>
<reference evidence="2 3" key="2">
    <citation type="journal article" date="2015" name="Eukaryot. Cell">
        <title>Genetic mapping reveals that sinefungin resistance in Toxoplasma gondii is controlled by a putative amino acid transporter locus that can be used as a negative selectable marker.</title>
        <authorList>
            <person name="Behnke M.S."/>
            <person name="Khan A."/>
            <person name="Sibley L.D."/>
        </authorList>
    </citation>
    <scope>NUCLEOTIDE SEQUENCE [LARGE SCALE GENOMIC DNA]</scope>
    <source>
        <strain evidence="2 3">VAND</strain>
    </source>
</reference>
<feature type="compositionally biased region" description="Acidic residues" evidence="1">
    <location>
        <begin position="278"/>
        <end position="287"/>
    </location>
</feature>
<dbReference type="Proteomes" id="UP000028840">
    <property type="component" value="Unassembled WGS sequence"/>
</dbReference>
<comment type="caution">
    <text evidence="2">The sequence shown here is derived from an EMBL/GenBank/DDBJ whole genome shotgun (WGS) entry which is preliminary data.</text>
</comment>
<accession>A0A086PHZ4</accession>
<evidence type="ECO:0000313" key="3">
    <source>
        <dbReference type="Proteomes" id="UP000028840"/>
    </source>
</evidence>
<protein>
    <submittedName>
        <fullName evidence="2">Uncharacterized protein</fullName>
    </submittedName>
</protein>
<feature type="compositionally biased region" description="Basic and acidic residues" evidence="1">
    <location>
        <begin position="425"/>
        <end position="445"/>
    </location>
</feature>
<gene>
    <name evidence="2" type="ORF">TGVAND_290910</name>
</gene>
<feature type="compositionally biased region" description="Basic and acidic residues" evidence="1">
    <location>
        <begin position="659"/>
        <end position="680"/>
    </location>
</feature>
<feature type="compositionally biased region" description="Low complexity" evidence="1">
    <location>
        <begin position="905"/>
        <end position="920"/>
    </location>
</feature>
<evidence type="ECO:0000313" key="2">
    <source>
        <dbReference type="EMBL" id="KFG99975.1"/>
    </source>
</evidence>
<feature type="compositionally biased region" description="Basic and acidic residues" evidence="1">
    <location>
        <begin position="266"/>
        <end position="277"/>
    </location>
</feature>
<dbReference type="EMBL" id="AEYJ02001744">
    <property type="protein sequence ID" value="KFG99975.1"/>
    <property type="molecule type" value="Genomic_DNA"/>
</dbReference>
<feature type="compositionally biased region" description="Acidic residues" evidence="1">
    <location>
        <begin position="477"/>
        <end position="504"/>
    </location>
</feature>
<feature type="region of interest" description="Disordered" evidence="1">
    <location>
        <begin position="619"/>
        <end position="704"/>
    </location>
</feature>
<feature type="region of interest" description="Disordered" evidence="1">
    <location>
        <begin position="813"/>
        <end position="964"/>
    </location>
</feature>
<feature type="compositionally biased region" description="Low complexity" evidence="1">
    <location>
        <begin position="816"/>
        <end position="837"/>
    </location>
</feature>
<dbReference type="VEuPathDB" id="ToxoDB:TGVAND_290910"/>